<organism evidence="3">
    <name type="scientific">Perkinsus marinus (strain ATCC 50983 / TXsc)</name>
    <dbReference type="NCBI Taxonomy" id="423536"/>
    <lineage>
        <taxon>Eukaryota</taxon>
        <taxon>Sar</taxon>
        <taxon>Alveolata</taxon>
        <taxon>Perkinsozoa</taxon>
        <taxon>Perkinsea</taxon>
        <taxon>Perkinsida</taxon>
        <taxon>Perkinsidae</taxon>
        <taxon>Perkinsus</taxon>
    </lineage>
</organism>
<dbReference type="RefSeq" id="XP_002778838.1">
    <property type="nucleotide sequence ID" value="XM_002778792.1"/>
</dbReference>
<dbReference type="AlphaFoldDB" id="C5KY26"/>
<accession>C5KY26</accession>
<evidence type="ECO:0000256" key="1">
    <source>
        <dbReference type="SAM" id="MobiDB-lite"/>
    </source>
</evidence>
<reference evidence="2 3" key="1">
    <citation type="submission" date="2008-07" db="EMBL/GenBank/DDBJ databases">
        <authorList>
            <person name="El-Sayed N."/>
            <person name="Caler E."/>
            <person name="Inman J."/>
            <person name="Amedeo P."/>
            <person name="Hass B."/>
            <person name="Wortman J."/>
        </authorList>
    </citation>
    <scope>NUCLEOTIDE SEQUENCE [LARGE SCALE GENOMIC DNA]</scope>
    <source>
        <strain evidence="3">ATCC 50983 / TXsc</strain>
    </source>
</reference>
<name>C5KY26_PERM5</name>
<dbReference type="InParanoid" id="C5KY26"/>
<dbReference type="Proteomes" id="UP000007800">
    <property type="component" value="Unassembled WGS sequence"/>
</dbReference>
<gene>
    <name evidence="2" type="ORF">Pmar_PMAR019010</name>
</gene>
<dbReference type="EMBL" id="GG677298">
    <property type="protein sequence ID" value="EER10633.1"/>
    <property type="molecule type" value="Genomic_DNA"/>
</dbReference>
<protein>
    <submittedName>
        <fullName evidence="2">Uncharacterized protein</fullName>
    </submittedName>
</protein>
<proteinExistence type="predicted"/>
<evidence type="ECO:0000313" key="2">
    <source>
        <dbReference type="EMBL" id="EER10633.1"/>
    </source>
</evidence>
<evidence type="ECO:0000313" key="3">
    <source>
        <dbReference type="Proteomes" id="UP000007800"/>
    </source>
</evidence>
<sequence length="68" mass="7862">MSIAAKLRDLQEEVVSAGKAKMSLLEEIKSLKAELNIQRIEYEAESERSARLSEQLTLQTQREEERKK</sequence>
<feature type="region of interest" description="Disordered" evidence="1">
    <location>
        <begin position="47"/>
        <end position="68"/>
    </location>
</feature>
<dbReference type="GeneID" id="9038849"/>
<keyword evidence="3" id="KW-1185">Reference proteome</keyword>
<dbReference type="OrthoDB" id="10464158at2759"/>